<reference evidence="3 4" key="2">
    <citation type="journal article" date="2009" name="PLoS ONE">
        <title>An integrated genetic and cytogenetic map of the cucumber genome.</title>
        <authorList>
            <person name="Ren Y."/>
            <person name="Zhang Z."/>
            <person name="Liu J."/>
            <person name="Staub J.E."/>
            <person name="Han Y."/>
            <person name="Cheng Z."/>
            <person name="Li X."/>
            <person name="Lu J."/>
            <person name="Miao H."/>
            <person name="Kang H."/>
            <person name="Xie B."/>
            <person name="Gu X."/>
            <person name="Wang X."/>
            <person name="Du Y."/>
            <person name="Jin W."/>
            <person name="Huang S."/>
        </authorList>
    </citation>
    <scope>NUCLEOTIDE SEQUENCE [LARGE SCALE GENOMIC DNA]</scope>
    <source>
        <strain evidence="4">cv. 9930</strain>
    </source>
</reference>
<dbReference type="Pfam" id="PF00403">
    <property type="entry name" value="HMA"/>
    <property type="match status" value="1"/>
</dbReference>
<keyword evidence="1" id="KW-0479">Metal-binding</keyword>
<organism evidence="3 4">
    <name type="scientific">Cucumis sativus</name>
    <name type="common">Cucumber</name>
    <dbReference type="NCBI Taxonomy" id="3659"/>
    <lineage>
        <taxon>Eukaryota</taxon>
        <taxon>Viridiplantae</taxon>
        <taxon>Streptophyta</taxon>
        <taxon>Embryophyta</taxon>
        <taxon>Tracheophyta</taxon>
        <taxon>Spermatophyta</taxon>
        <taxon>Magnoliopsida</taxon>
        <taxon>eudicotyledons</taxon>
        <taxon>Gunneridae</taxon>
        <taxon>Pentapetalae</taxon>
        <taxon>rosids</taxon>
        <taxon>fabids</taxon>
        <taxon>Cucurbitales</taxon>
        <taxon>Cucurbitaceae</taxon>
        <taxon>Benincaseae</taxon>
        <taxon>Cucumis</taxon>
    </lineage>
</organism>
<evidence type="ECO:0000259" key="2">
    <source>
        <dbReference type="PROSITE" id="PS50846"/>
    </source>
</evidence>
<gene>
    <name evidence="3" type="ORF">Csa_1G650120</name>
</gene>
<dbReference type="InterPro" id="IPR036163">
    <property type="entry name" value="HMA_dom_sf"/>
</dbReference>
<dbReference type="CDD" id="cd00371">
    <property type="entry name" value="HMA"/>
    <property type="match status" value="1"/>
</dbReference>
<dbReference type="Gene3D" id="3.30.70.100">
    <property type="match status" value="1"/>
</dbReference>
<dbReference type="PROSITE" id="PS50846">
    <property type="entry name" value="HMA_2"/>
    <property type="match status" value="1"/>
</dbReference>
<evidence type="ECO:0000313" key="3">
    <source>
        <dbReference type="EMBL" id="KGN66625.1"/>
    </source>
</evidence>
<dbReference type="AlphaFoldDB" id="A0A0A0LXP2"/>
<accession>A0A0A0LXP2</accession>
<dbReference type="EMBL" id="CM002922">
    <property type="protein sequence ID" value="KGN66625.1"/>
    <property type="molecule type" value="Genomic_DNA"/>
</dbReference>
<feature type="domain" description="HMA" evidence="2">
    <location>
        <begin position="1"/>
        <end position="64"/>
    </location>
</feature>
<dbReference type="OrthoDB" id="1927097at2759"/>
<keyword evidence="4" id="KW-1185">Reference proteome</keyword>
<reference evidence="3 4" key="1">
    <citation type="journal article" date="2009" name="Nat. Genet.">
        <title>The genome of the cucumber, Cucumis sativus L.</title>
        <authorList>
            <person name="Huang S."/>
            <person name="Li R."/>
            <person name="Zhang Z."/>
            <person name="Li L."/>
            <person name="Gu X."/>
            <person name="Fan W."/>
            <person name="Lucas W.J."/>
            <person name="Wang X."/>
            <person name="Xie B."/>
            <person name="Ni P."/>
            <person name="Ren Y."/>
            <person name="Zhu H."/>
            <person name="Li J."/>
            <person name="Lin K."/>
            <person name="Jin W."/>
            <person name="Fei Z."/>
            <person name="Li G."/>
            <person name="Staub J."/>
            <person name="Kilian A."/>
            <person name="van der Vossen E.A."/>
            <person name="Wu Y."/>
            <person name="Guo J."/>
            <person name="He J."/>
            <person name="Jia Z."/>
            <person name="Ren Y."/>
            <person name="Tian G."/>
            <person name="Lu Y."/>
            <person name="Ruan J."/>
            <person name="Qian W."/>
            <person name="Wang M."/>
            <person name="Huang Q."/>
            <person name="Li B."/>
            <person name="Xuan Z."/>
            <person name="Cao J."/>
            <person name="Asan"/>
            <person name="Wu Z."/>
            <person name="Zhang J."/>
            <person name="Cai Q."/>
            <person name="Bai Y."/>
            <person name="Zhao B."/>
            <person name="Han Y."/>
            <person name="Li Y."/>
            <person name="Li X."/>
            <person name="Wang S."/>
            <person name="Shi Q."/>
            <person name="Liu S."/>
            <person name="Cho W.K."/>
            <person name="Kim J.Y."/>
            <person name="Xu Y."/>
            <person name="Heller-Uszynska K."/>
            <person name="Miao H."/>
            <person name="Cheng Z."/>
            <person name="Zhang S."/>
            <person name="Wu J."/>
            <person name="Yang Y."/>
            <person name="Kang H."/>
            <person name="Li M."/>
            <person name="Liang H."/>
            <person name="Ren X."/>
            <person name="Shi Z."/>
            <person name="Wen M."/>
            <person name="Jian M."/>
            <person name="Yang H."/>
            <person name="Zhang G."/>
            <person name="Yang Z."/>
            <person name="Chen R."/>
            <person name="Liu S."/>
            <person name="Li J."/>
            <person name="Ma L."/>
            <person name="Liu H."/>
            <person name="Zhou Y."/>
            <person name="Zhao J."/>
            <person name="Fang X."/>
            <person name="Li G."/>
            <person name="Fang L."/>
            <person name="Li Y."/>
            <person name="Liu D."/>
            <person name="Zheng H."/>
            <person name="Zhang Y."/>
            <person name="Qin N."/>
            <person name="Li Z."/>
            <person name="Yang G."/>
            <person name="Yang S."/>
            <person name="Bolund L."/>
            <person name="Kristiansen K."/>
            <person name="Zheng H."/>
            <person name="Li S."/>
            <person name="Zhang X."/>
            <person name="Yang H."/>
            <person name="Wang J."/>
            <person name="Sun R."/>
            <person name="Zhang B."/>
            <person name="Jiang S."/>
            <person name="Wang J."/>
            <person name="Du Y."/>
            <person name="Li S."/>
        </authorList>
    </citation>
    <scope>NUCLEOTIDE SEQUENCE [LARGE SCALE GENOMIC DNA]</scope>
    <source>
        <strain evidence="4">cv. 9930</strain>
    </source>
</reference>
<dbReference type="PANTHER" id="PTHR22814:SF290">
    <property type="entry name" value="HMA DOMAIN-CONTAINING PROTEIN"/>
    <property type="match status" value="1"/>
</dbReference>
<reference evidence="3 4" key="4">
    <citation type="journal article" date="2011" name="BMC Genomics">
        <title>RNA-Seq improves annotation of protein-coding genes in the cucumber genome.</title>
        <authorList>
            <person name="Li Z."/>
            <person name="Zhang Z."/>
            <person name="Yan P."/>
            <person name="Huang S."/>
            <person name="Fei Z."/>
            <person name="Lin K."/>
        </authorList>
    </citation>
    <scope>NUCLEOTIDE SEQUENCE [LARGE SCALE GENOMIC DNA]</scope>
    <source>
        <strain evidence="4">cv. 9930</strain>
    </source>
</reference>
<dbReference type="GO" id="GO:0046872">
    <property type="term" value="F:metal ion binding"/>
    <property type="evidence" value="ECO:0007669"/>
    <property type="project" value="UniProtKB-KW"/>
</dbReference>
<dbReference type="InterPro" id="IPR006121">
    <property type="entry name" value="HMA_dom"/>
</dbReference>
<dbReference type="STRING" id="3659.A0A0A0LXP2"/>
<evidence type="ECO:0000256" key="1">
    <source>
        <dbReference type="ARBA" id="ARBA00022723"/>
    </source>
</evidence>
<proteinExistence type="predicted"/>
<protein>
    <recommendedName>
        <fullName evidence="2">HMA domain-containing protein</fullName>
    </recommendedName>
</protein>
<reference evidence="3 4" key="3">
    <citation type="journal article" date="2010" name="BMC Genomics">
        <title>Transcriptome sequencing and comparative analysis of cucumber flowers with different sex types.</title>
        <authorList>
            <person name="Guo S."/>
            <person name="Zheng Y."/>
            <person name="Joung J.G."/>
            <person name="Liu S."/>
            <person name="Zhang Z."/>
            <person name="Crasta O.R."/>
            <person name="Sobral B.W."/>
            <person name="Xu Y."/>
            <person name="Huang S."/>
            <person name="Fei Z."/>
        </authorList>
    </citation>
    <scope>NUCLEOTIDE SEQUENCE [LARGE SCALE GENOMIC DNA]</scope>
    <source>
        <strain evidence="4">cv. 9930</strain>
    </source>
</reference>
<evidence type="ECO:0000313" key="4">
    <source>
        <dbReference type="Proteomes" id="UP000029981"/>
    </source>
</evidence>
<dbReference type="OMA" id="TVLGYMD"/>
<dbReference type="Gramene" id="KGN66625">
    <property type="protein sequence ID" value="KGN66625"/>
    <property type="gene ID" value="Csa_1G650120"/>
</dbReference>
<sequence length="97" mass="11019">MEVVDLKVCLHCKSCENSVRKTLCKIKGVKCVETNRALNKITVLGYMDRKIVIKEVRKTGRKAEVLSSSSYRHPSTPRLKSRRATTAFKCIMPSCFL</sequence>
<name>A0A0A0LXP2_CUCSA</name>
<dbReference type="PANTHER" id="PTHR22814">
    <property type="entry name" value="COPPER TRANSPORT PROTEIN ATOX1-RELATED"/>
    <property type="match status" value="1"/>
</dbReference>
<dbReference type="Proteomes" id="UP000029981">
    <property type="component" value="Chromosome 1"/>
</dbReference>
<dbReference type="SUPFAM" id="SSF55008">
    <property type="entry name" value="HMA, heavy metal-associated domain"/>
    <property type="match status" value="1"/>
</dbReference>